<accession>A0A367LN98</accession>
<dbReference type="InterPro" id="IPR001753">
    <property type="entry name" value="Enoyl-CoA_hydra/iso"/>
</dbReference>
<dbReference type="FunFam" id="3.90.226.10:FF:000048">
    <property type="entry name" value="3,2-trans-enoyl-CoA isomerase"/>
    <property type="match status" value="1"/>
</dbReference>
<evidence type="ECO:0000256" key="6">
    <source>
        <dbReference type="ARBA" id="ARBA00022478"/>
    </source>
</evidence>
<keyword evidence="7" id="KW-0576">Peroxisome</keyword>
<evidence type="ECO:0000256" key="11">
    <source>
        <dbReference type="SAM" id="MobiDB-lite"/>
    </source>
</evidence>
<dbReference type="PANTHER" id="PTHR14440">
    <property type="entry name" value="DNA-DIRECTED RNA POLYMERASE I SUBUNIT RPA49"/>
    <property type="match status" value="1"/>
</dbReference>
<dbReference type="GO" id="GO:0000428">
    <property type="term" value="C:DNA-directed RNA polymerase complex"/>
    <property type="evidence" value="ECO:0007669"/>
    <property type="project" value="UniProtKB-KW"/>
</dbReference>
<evidence type="ECO:0000256" key="4">
    <source>
        <dbReference type="ARBA" id="ARBA00005254"/>
    </source>
</evidence>
<evidence type="ECO:0000256" key="2">
    <source>
        <dbReference type="ARBA" id="ARBA00004604"/>
    </source>
</evidence>
<evidence type="ECO:0000313" key="13">
    <source>
        <dbReference type="Proteomes" id="UP000253664"/>
    </source>
</evidence>
<evidence type="ECO:0000256" key="1">
    <source>
        <dbReference type="ARBA" id="ARBA00004275"/>
    </source>
</evidence>
<organism evidence="12 13">
    <name type="scientific">Ophiocordyceps polyrhachis-furcata BCC 54312</name>
    <dbReference type="NCBI Taxonomy" id="1330021"/>
    <lineage>
        <taxon>Eukaryota</taxon>
        <taxon>Fungi</taxon>
        <taxon>Dikarya</taxon>
        <taxon>Ascomycota</taxon>
        <taxon>Pezizomycotina</taxon>
        <taxon>Sordariomycetes</taxon>
        <taxon>Hypocreomycetidae</taxon>
        <taxon>Hypocreales</taxon>
        <taxon>Ophiocordycipitaceae</taxon>
        <taxon>Ophiocordyceps</taxon>
    </lineage>
</organism>
<comment type="similarity">
    <text evidence="5">Belongs to the eukaryotic RPA49/POLR1E RNA polymerase subunit family.</text>
</comment>
<dbReference type="InterPro" id="IPR009668">
    <property type="entry name" value="RNA_pol-assoc_fac_A49-like"/>
</dbReference>
<reference evidence="12 13" key="1">
    <citation type="journal article" date="2015" name="BMC Genomics">
        <title>Insights from the genome of Ophiocordyceps polyrhachis-furcata to pathogenicity and host specificity in insect fungi.</title>
        <authorList>
            <person name="Wichadakul D."/>
            <person name="Kobmoo N."/>
            <person name="Ingsriswang S."/>
            <person name="Tangphatsornruang S."/>
            <person name="Chantasingh D."/>
            <person name="Luangsa-ard J.J."/>
            <person name="Eurwilaichitr L."/>
        </authorList>
    </citation>
    <scope>NUCLEOTIDE SEQUENCE [LARGE SCALE GENOMIC DNA]</scope>
    <source>
        <strain evidence="12 13">BCC 54312</strain>
    </source>
</reference>
<feature type="compositionally biased region" description="Low complexity" evidence="11">
    <location>
        <begin position="44"/>
        <end position="60"/>
    </location>
</feature>
<dbReference type="Pfam" id="PF06870">
    <property type="entry name" value="RNA_pol_I_A49"/>
    <property type="match status" value="1"/>
</dbReference>
<dbReference type="SUPFAM" id="SSF52096">
    <property type="entry name" value="ClpP/crotonase"/>
    <property type="match status" value="1"/>
</dbReference>
<dbReference type="Gene3D" id="3.90.226.10">
    <property type="entry name" value="2-enoyl-CoA Hydratase, Chain A, domain 1"/>
    <property type="match status" value="1"/>
</dbReference>
<evidence type="ECO:0000256" key="9">
    <source>
        <dbReference type="ARBA" id="ARBA00023235"/>
    </source>
</evidence>
<dbReference type="GO" id="GO:0005730">
    <property type="term" value="C:nucleolus"/>
    <property type="evidence" value="ECO:0007669"/>
    <property type="project" value="UniProtKB-SubCell"/>
</dbReference>
<evidence type="ECO:0000256" key="3">
    <source>
        <dbReference type="ARBA" id="ARBA00005005"/>
    </source>
</evidence>
<comment type="similarity">
    <text evidence="4">Belongs to the enoyl-CoA hydratase/isomerase family.</text>
</comment>
<proteinExistence type="inferred from homology"/>
<dbReference type="GO" id="GO:0005777">
    <property type="term" value="C:peroxisome"/>
    <property type="evidence" value="ECO:0007669"/>
    <property type="project" value="UniProtKB-SubCell"/>
</dbReference>
<dbReference type="GO" id="GO:0003677">
    <property type="term" value="F:DNA binding"/>
    <property type="evidence" value="ECO:0007669"/>
    <property type="project" value="InterPro"/>
</dbReference>
<evidence type="ECO:0000256" key="10">
    <source>
        <dbReference type="ARBA" id="ARBA00023242"/>
    </source>
</evidence>
<evidence type="ECO:0000256" key="8">
    <source>
        <dbReference type="ARBA" id="ARBA00023163"/>
    </source>
</evidence>
<keyword evidence="13" id="KW-1185">Reference proteome</keyword>
<dbReference type="InterPro" id="IPR029045">
    <property type="entry name" value="ClpP/crotonase-like_dom_sf"/>
</dbReference>
<evidence type="ECO:0000256" key="5">
    <source>
        <dbReference type="ARBA" id="ARBA00009430"/>
    </source>
</evidence>
<keyword evidence="10" id="KW-0539">Nucleus</keyword>
<comment type="caution">
    <text evidence="12">The sequence shown here is derived from an EMBL/GenBank/DDBJ whole genome shotgun (WGS) entry which is preliminary data.</text>
</comment>
<evidence type="ECO:0000256" key="7">
    <source>
        <dbReference type="ARBA" id="ARBA00023140"/>
    </source>
</evidence>
<dbReference type="GO" id="GO:0016853">
    <property type="term" value="F:isomerase activity"/>
    <property type="evidence" value="ECO:0007669"/>
    <property type="project" value="UniProtKB-KW"/>
</dbReference>
<gene>
    <name evidence="12" type="ORF">L249_3009</name>
</gene>
<dbReference type="GO" id="GO:0006351">
    <property type="term" value="P:DNA-templated transcription"/>
    <property type="evidence" value="ECO:0007669"/>
    <property type="project" value="InterPro"/>
</dbReference>
<dbReference type="OrthoDB" id="448450at2759"/>
<feature type="region of interest" description="Disordered" evidence="11">
    <location>
        <begin position="43"/>
        <end position="103"/>
    </location>
</feature>
<dbReference type="EMBL" id="LKCN02000001">
    <property type="protein sequence ID" value="RCI15889.1"/>
    <property type="molecule type" value="Genomic_DNA"/>
</dbReference>
<keyword evidence="8" id="KW-0804">Transcription</keyword>
<dbReference type="CDD" id="cd06558">
    <property type="entry name" value="crotonase-like"/>
    <property type="match status" value="1"/>
</dbReference>
<feature type="compositionally biased region" description="Basic residues" evidence="11">
    <location>
        <begin position="80"/>
        <end position="90"/>
    </location>
</feature>
<comment type="subcellular location">
    <subcellularLocation>
        <location evidence="2">Nucleus</location>
        <location evidence="2">Nucleolus</location>
    </subcellularLocation>
    <subcellularLocation>
        <location evidence="1">Peroxisome</location>
    </subcellularLocation>
</comment>
<keyword evidence="9" id="KW-0413">Isomerase</keyword>
<evidence type="ECO:0000313" key="12">
    <source>
        <dbReference type="EMBL" id="RCI15889.1"/>
    </source>
</evidence>
<dbReference type="AlphaFoldDB" id="A0A367LN98"/>
<comment type="pathway">
    <text evidence="3">Lipid metabolism; fatty acid beta-oxidation.</text>
</comment>
<dbReference type="STRING" id="1330021.A0A367LN98"/>
<keyword evidence="6" id="KW-0240">DNA-directed RNA polymerase</keyword>
<protein>
    <submittedName>
        <fullName evidence="12">Uncharacterized protein</fullName>
    </submittedName>
</protein>
<dbReference type="Pfam" id="PF00378">
    <property type="entry name" value="ECH_1"/>
    <property type="match status" value="1"/>
</dbReference>
<dbReference type="Proteomes" id="UP000253664">
    <property type="component" value="Unassembled WGS sequence"/>
</dbReference>
<name>A0A367LN98_9HYPO</name>
<sequence length="768" mass="84731">MCLCTERRILTEVSGEAFATALRERGRQIFLRWHFDLPVFRTASSSSSSSITPSITPIITMGETSSKKRKHDGESSDKDKKKKKQKMKKKVTLDSPPSTASVSSVLRPVQCPPVIGNASFWCPTTAIGVIYGLVVGLTDISASKHTRSKTRRELLLRSSDHATLDYTAREADPRGSKPLLSHFIGVYDPTTGKLDVIEAKKMVVRATVRAAEAAITEEQVAKTFTDRRADLKQTFGTRKVKKMMRQTALNTIDKSTDTAKTQPAMKATLEAIAAATSRMATVEQLKAASEMSRPVPRPNLEAKKVEDAYDVGTMIGTDILNLVPIAEWQEKVRAGEAVETPSRFVSARLNKFAADDSLTEKLRILRYLELALRFYNCTKKQGRQVGRQLPPRAELRQALSPAPEAVVENLRRKFSDGESMLKFHSELLITHCCVLALILDGFQTVTLPLRQDLKIGDDKTMNQFFQEVGAKVKAFRLTVRVVDYRGRVAVITIANEAKLNALTRGQFTELDVRLREVATHDDVIVTVLLARGRYFSSSEFSPISYFSIILFFGADVTSVRNLDNTDGDDDDTSASGLRSRWVADFVAGNLSITHAFATHPKILVVGLNGPVVGLTAALVSFADFIYAVPHAFLLAPFASLGLVAEGGASRAMVRRLGLARANEALLMSKRLTASELEACGFLNAVFPYGVGQDEAFRSRVLQEVDDRLGDHLNGGSLLAIKKQIVGPDMDTLHSQNVHEVFAGLDRLVTGIPQREFRKLANREKRHKL</sequence>